<dbReference type="InterPro" id="IPR007627">
    <property type="entry name" value="RNA_pol_sigma70_r2"/>
</dbReference>
<dbReference type="InterPro" id="IPR014284">
    <property type="entry name" value="RNA_pol_sigma-70_dom"/>
</dbReference>
<keyword evidence="4" id="KW-0804">Transcription</keyword>
<dbReference type="SUPFAM" id="SSF88946">
    <property type="entry name" value="Sigma2 domain of RNA polymerase sigma factors"/>
    <property type="match status" value="1"/>
</dbReference>
<accession>A0ABT1BZM1</accession>
<dbReference type="NCBIfam" id="TIGR02937">
    <property type="entry name" value="sigma70-ECF"/>
    <property type="match status" value="1"/>
</dbReference>
<dbReference type="RefSeq" id="WP_252761882.1">
    <property type="nucleotide sequence ID" value="NZ_JAMXLY010000070.1"/>
</dbReference>
<evidence type="ECO:0000259" key="5">
    <source>
        <dbReference type="Pfam" id="PF04542"/>
    </source>
</evidence>
<dbReference type="EMBL" id="JAMXLY010000070">
    <property type="protein sequence ID" value="MCO6026532.1"/>
    <property type="molecule type" value="Genomic_DNA"/>
</dbReference>
<dbReference type="InterPro" id="IPR013325">
    <property type="entry name" value="RNA_pol_sigma_r2"/>
</dbReference>
<gene>
    <name evidence="7" type="ORF">NG821_11925</name>
</gene>
<organism evidence="7 8">
    <name type="scientific">Segatella cerevisiae</name>
    <dbReference type="NCBI Taxonomy" id="2053716"/>
    <lineage>
        <taxon>Bacteria</taxon>
        <taxon>Pseudomonadati</taxon>
        <taxon>Bacteroidota</taxon>
        <taxon>Bacteroidia</taxon>
        <taxon>Bacteroidales</taxon>
        <taxon>Prevotellaceae</taxon>
        <taxon>Segatella</taxon>
    </lineage>
</organism>
<evidence type="ECO:0000256" key="4">
    <source>
        <dbReference type="ARBA" id="ARBA00023163"/>
    </source>
</evidence>
<keyword evidence="2" id="KW-0805">Transcription regulation</keyword>
<evidence type="ECO:0000313" key="7">
    <source>
        <dbReference type="EMBL" id="MCO6026532.1"/>
    </source>
</evidence>
<evidence type="ECO:0000313" key="8">
    <source>
        <dbReference type="Proteomes" id="UP001204015"/>
    </source>
</evidence>
<evidence type="ECO:0000256" key="1">
    <source>
        <dbReference type="ARBA" id="ARBA00010641"/>
    </source>
</evidence>
<dbReference type="Pfam" id="PF08281">
    <property type="entry name" value="Sigma70_r4_2"/>
    <property type="match status" value="1"/>
</dbReference>
<dbReference type="InterPro" id="IPR036388">
    <property type="entry name" value="WH-like_DNA-bd_sf"/>
</dbReference>
<comment type="caution">
    <text evidence="7">The sequence shown here is derived from an EMBL/GenBank/DDBJ whole genome shotgun (WGS) entry which is preliminary data.</text>
</comment>
<dbReference type="PANTHER" id="PTHR43133">
    <property type="entry name" value="RNA POLYMERASE ECF-TYPE SIGMA FACTO"/>
    <property type="match status" value="1"/>
</dbReference>
<name>A0ABT1BZM1_9BACT</name>
<feature type="domain" description="RNA polymerase sigma factor 70 region 4 type 2" evidence="6">
    <location>
        <begin position="124"/>
        <end position="173"/>
    </location>
</feature>
<keyword evidence="3" id="KW-0731">Sigma factor</keyword>
<sequence length="189" mass="21841">MRSEETDKEQRIIRLFHQGDASAMDLLYTDYAGYLTGVGFRYISDDDDLKDVLQESFIKIFTCINSFTYRGKGSLKAWMTRIVINESLQFLRRQQASQIVRMDDLDLPDMAEEEPDLTGLSADSLSEMIRHLPPGCREVFNLYAVEGKSHIEIARLLNIKPDTSASQFHRARAILARMIRKYQLKKARE</sequence>
<dbReference type="PANTHER" id="PTHR43133:SF46">
    <property type="entry name" value="RNA POLYMERASE SIGMA-70 FACTOR ECF SUBFAMILY"/>
    <property type="match status" value="1"/>
</dbReference>
<dbReference type="InterPro" id="IPR013324">
    <property type="entry name" value="RNA_pol_sigma_r3/r4-like"/>
</dbReference>
<dbReference type="Gene3D" id="1.10.10.10">
    <property type="entry name" value="Winged helix-like DNA-binding domain superfamily/Winged helix DNA-binding domain"/>
    <property type="match status" value="1"/>
</dbReference>
<dbReference type="InterPro" id="IPR013249">
    <property type="entry name" value="RNA_pol_sigma70_r4_t2"/>
</dbReference>
<reference evidence="7 8" key="1">
    <citation type="submission" date="2022-06" db="EMBL/GenBank/DDBJ databases">
        <title>A taxonomic note on the genus Prevotella: Description of four novel genera and emended description of the genera Hallella and Xylanibacter.</title>
        <authorList>
            <person name="Hitch T.C.A."/>
        </authorList>
    </citation>
    <scope>NUCLEOTIDE SEQUENCE [LARGE SCALE GENOMIC DNA]</scope>
    <source>
        <strain evidence="7 8">DSM 100619</strain>
    </source>
</reference>
<evidence type="ECO:0000259" key="6">
    <source>
        <dbReference type="Pfam" id="PF08281"/>
    </source>
</evidence>
<feature type="domain" description="RNA polymerase sigma-70 region 2" evidence="5">
    <location>
        <begin position="27"/>
        <end position="95"/>
    </location>
</feature>
<dbReference type="InterPro" id="IPR039425">
    <property type="entry name" value="RNA_pol_sigma-70-like"/>
</dbReference>
<proteinExistence type="inferred from homology"/>
<dbReference type="Gene3D" id="1.10.1740.10">
    <property type="match status" value="1"/>
</dbReference>
<comment type="similarity">
    <text evidence="1">Belongs to the sigma-70 factor family. ECF subfamily.</text>
</comment>
<evidence type="ECO:0000256" key="3">
    <source>
        <dbReference type="ARBA" id="ARBA00023082"/>
    </source>
</evidence>
<protein>
    <submittedName>
        <fullName evidence="7">RNA polymerase sigma factor</fullName>
    </submittedName>
</protein>
<keyword evidence="8" id="KW-1185">Reference proteome</keyword>
<evidence type="ECO:0000256" key="2">
    <source>
        <dbReference type="ARBA" id="ARBA00023015"/>
    </source>
</evidence>
<dbReference type="Proteomes" id="UP001204015">
    <property type="component" value="Unassembled WGS sequence"/>
</dbReference>
<dbReference type="SUPFAM" id="SSF88659">
    <property type="entry name" value="Sigma3 and sigma4 domains of RNA polymerase sigma factors"/>
    <property type="match status" value="1"/>
</dbReference>
<dbReference type="Pfam" id="PF04542">
    <property type="entry name" value="Sigma70_r2"/>
    <property type="match status" value="1"/>
</dbReference>